<keyword evidence="13" id="KW-1185">Reference proteome</keyword>
<keyword evidence="2" id="KW-0378">Hydrolase</keyword>
<dbReference type="PANTHER" id="PTHR11070">
    <property type="entry name" value="UVRD / RECB / PCRA DNA HELICASE FAMILY MEMBER"/>
    <property type="match status" value="1"/>
</dbReference>
<evidence type="ECO:0000313" key="12">
    <source>
        <dbReference type="EMBL" id="GGF43105.1"/>
    </source>
</evidence>
<dbReference type="RefSeq" id="WP_015268149.1">
    <property type="nucleotide sequence ID" value="NZ_BMIU01000020.1"/>
</dbReference>
<feature type="domain" description="UvrD-like helicase ATP-binding" evidence="10">
    <location>
        <begin position="145"/>
        <end position="218"/>
    </location>
</feature>
<dbReference type="EC" id="5.6.2.4" evidence="7"/>
<dbReference type="Pfam" id="PF13361">
    <property type="entry name" value="UvrD_C"/>
    <property type="match status" value="1"/>
</dbReference>
<comment type="catalytic activity">
    <reaction evidence="9">
        <text>ATP + H2O = ADP + phosphate + H(+)</text>
        <dbReference type="Rhea" id="RHEA:13065"/>
        <dbReference type="ChEBI" id="CHEBI:15377"/>
        <dbReference type="ChEBI" id="CHEBI:15378"/>
        <dbReference type="ChEBI" id="CHEBI:30616"/>
        <dbReference type="ChEBI" id="CHEBI:43474"/>
        <dbReference type="ChEBI" id="CHEBI:456216"/>
        <dbReference type="EC" id="5.6.2.4"/>
    </reaction>
</comment>
<keyword evidence="5" id="KW-0413">Isomerase</keyword>
<keyword evidence="4" id="KW-0067">ATP-binding</keyword>
<evidence type="ECO:0000256" key="2">
    <source>
        <dbReference type="ARBA" id="ARBA00022801"/>
    </source>
</evidence>
<evidence type="ECO:0000256" key="7">
    <source>
        <dbReference type="ARBA" id="ARBA00034808"/>
    </source>
</evidence>
<dbReference type="InterPro" id="IPR000212">
    <property type="entry name" value="DNA_helicase_UvrD/REP"/>
</dbReference>
<evidence type="ECO:0000256" key="6">
    <source>
        <dbReference type="ARBA" id="ARBA00034617"/>
    </source>
</evidence>
<feature type="domain" description="UvrD-like helicase C-terminal" evidence="11">
    <location>
        <begin position="351"/>
        <end position="557"/>
    </location>
</feature>
<dbReference type="PANTHER" id="PTHR11070:SF2">
    <property type="entry name" value="ATP-DEPENDENT DNA HELICASE SRS2"/>
    <property type="match status" value="1"/>
</dbReference>
<keyword evidence="1" id="KW-0547">Nucleotide-binding</keyword>
<evidence type="ECO:0000313" key="13">
    <source>
        <dbReference type="Proteomes" id="UP000647339"/>
    </source>
</evidence>
<dbReference type="InterPro" id="IPR027417">
    <property type="entry name" value="P-loop_NTPase"/>
</dbReference>
<evidence type="ECO:0000256" key="5">
    <source>
        <dbReference type="ARBA" id="ARBA00023235"/>
    </source>
</evidence>
<dbReference type="Proteomes" id="UP000647339">
    <property type="component" value="Unassembled WGS sequence"/>
</dbReference>
<sequence length="581" mass="66556">MNSPAEKASEETLKKIYLALDNGNSFRVEAGAGAGKTYSLIKALHYLIEHKSAELQKGFQRIACITYTNVATEEIRNRIDNHPSVFVDTIHGFCWSILQGFQAQMRAQIELIGDEKLIEKIEDAGGLRKQKIVYDLGYRSATEKEIFIHHDNVIQLFTALLSKEKFRSILKNQYPIIFIDEYQDTNEELGKAIISNLIESKSDMQIGLFGDHWQKIYENGIGGMVSVDIEEIGKKANFRSEKNLVKFLNRMRPGLPQMEKDPSSAGEVKIFHSNNWIGVRRDGKGGGHWTGDLPEAEAGNYFRAVKNKLIQEGWEFSFEKTKILMLTNSVLAREQGYSGITKVFRFSDDYLKMQNKYIDYFVNILEPVSESFSKKKYGEMLKAIGIRTPRLKNHSDKKVWNDSLSKLIKNRNSGTIGDVIDCLAETQKPRLSSKIEESEEKYSKLKDLTEFEDEADKKLVSKIKKLKSVKYSEVIELAKYIDDKTPFSTNHGVKGAEFENVLVICGRGWNKYNWNQFLTWANDGVPDDKKESFERNRNLFYVSCSRPKKRLAVLFTQELSSSAMATLNKWFLPENIFPIII</sequence>
<comment type="catalytic activity">
    <reaction evidence="6">
        <text>Couples ATP hydrolysis with the unwinding of duplex DNA by translocating in the 3'-5' direction.</text>
        <dbReference type="EC" id="5.6.2.4"/>
    </reaction>
</comment>
<dbReference type="SUPFAM" id="SSF52540">
    <property type="entry name" value="P-loop containing nucleoside triphosphate hydrolases"/>
    <property type="match status" value="1"/>
</dbReference>
<dbReference type="InterPro" id="IPR014016">
    <property type="entry name" value="UvrD-like_ATP-bd"/>
</dbReference>
<evidence type="ECO:0000259" key="11">
    <source>
        <dbReference type="Pfam" id="PF13361"/>
    </source>
</evidence>
<comment type="caution">
    <text evidence="12">The sequence shown here is derived from an EMBL/GenBank/DDBJ whole genome shotgun (WGS) entry which is preliminary data.</text>
</comment>
<evidence type="ECO:0000256" key="4">
    <source>
        <dbReference type="ARBA" id="ARBA00022840"/>
    </source>
</evidence>
<evidence type="ECO:0000256" key="3">
    <source>
        <dbReference type="ARBA" id="ARBA00022806"/>
    </source>
</evidence>
<dbReference type="Gene3D" id="3.40.50.300">
    <property type="entry name" value="P-loop containing nucleotide triphosphate hydrolases"/>
    <property type="match status" value="2"/>
</dbReference>
<dbReference type="Pfam" id="PF00580">
    <property type="entry name" value="UvrD-helicase"/>
    <property type="match status" value="2"/>
</dbReference>
<dbReference type="InterPro" id="IPR014017">
    <property type="entry name" value="DNA_helicase_UvrD-like_C"/>
</dbReference>
<reference evidence="13" key="1">
    <citation type="journal article" date="2019" name="Int. J. Syst. Evol. Microbiol.">
        <title>The Global Catalogue of Microorganisms (GCM) 10K type strain sequencing project: providing services to taxonomists for standard genome sequencing and annotation.</title>
        <authorList>
            <consortium name="The Broad Institute Genomics Platform"/>
            <consortium name="The Broad Institute Genome Sequencing Center for Infectious Disease"/>
            <person name="Wu L."/>
            <person name="Ma J."/>
        </authorList>
    </citation>
    <scope>NUCLEOTIDE SEQUENCE [LARGE SCALE GENOMIC DNA]</scope>
    <source>
        <strain evidence="13">CGMCC 1.15407</strain>
    </source>
</reference>
<evidence type="ECO:0000256" key="8">
    <source>
        <dbReference type="ARBA" id="ARBA00034923"/>
    </source>
</evidence>
<dbReference type="GO" id="GO:0004386">
    <property type="term" value="F:helicase activity"/>
    <property type="evidence" value="ECO:0007669"/>
    <property type="project" value="UniProtKB-KW"/>
</dbReference>
<dbReference type="EMBL" id="BMIU01000020">
    <property type="protein sequence ID" value="GGF43105.1"/>
    <property type="molecule type" value="Genomic_DNA"/>
</dbReference>
<organism evidence="12 13">
    <name type="scientific">Echinicola rosea</name>
    <dbReference type="NCBI Taxonomy" id="1807691"/>
    <lineage>
        <taxon>Bacteria</taxon>
        <taxon>Pseudomonadati</taxon>
        <taxon>Bacteroidota</taxon>
        <taxon>Cytophagia</taxon>
        <taxon>Cytophagales</taxon>
        <taxon>Cyclobacteriaceae</taxon>
        <taxon>Echinicola</taxon>
    </lineage>
</organism>
<feature type="domain" description="UvrD-like helicase ATP-binding" evidence="10">
    <location>
        <begin position="23"/>
        <end position="109"/>
    </location>
</feature>
<accession>A0ABQ1V8B4</accession>
<keyword evidence="3 12" id="KW-0347">Helicase</keyword>
<evidence type="ECO:0000259" key="10">
    <source>
        <dbReference type="Pfam" id="PF00580"/>
    </source>
</evidence>
<evidence type="ECO:0000256" key="1">
    <source>
        <dbReference type="ARBA" id="ARBA00022741"/>
    </source>
</evidence>
<proteinExistence type="predicted"/>
<protein>
    <recommendedName>
        <fullName evidence="7">DNA 3'-5' helicase</fullName>
        <ecNumber evidence="7">5.6.2.4</ecNumber>
    </recommendedName>
    <alternativeName>
        <fullName evidence="8">DNA 3'-5' helicase II</fullName>
    </alternativeName>
</protein>
<evidence type="ECO:0000256" key="9">
    <source>
        <dbReference type="ARBA" id="ARBA00048988"/>
    </source>
</evidence>
<gene>
    <name evidence="12" type="ORF">GCM10011339_34500</name>
</gene>
<name>A0ABQ1V8B4_9BACT</name>